<comment type="caution">
    <text evidence="1">The sequence shown here is derived from an EMBL/GenBank/DDBJ whole genome shotgun (WGS) entry which is preliminary data.</text>
</comment>
<name>A0AAV5NC92_9PROT</name>
<keyword evidence="2" id="KW-1185">Reference proteome</keyword>
<sequence>MKANAVGKVRHKTATMLSKAFERAGVSVLPFDGSNLVPATGYWKKADCFRWETVGLKAVNPASGNAMGLSVGSWDTMTDILKAGRLDLTQERLGGWEAHARAGDPA</sequence>
<proteinExistence type="predicted"/>
<accession>A0AAV5NC92</accession>
<dbReference type="RefSeq" id="WP_099212615.1">
    <property type="nucleotide sequence ID" value="NZ_BEWM01000003.1"/>
</dbReference>
<evidence type="ECO:0000313" key="2">
    <source>
        <dbReference type="Proteomes" id="UP001156614"/>
    </source>
</evidence>
<dbReference type="Proteomes" id="UP001156614">
    <property type="component" value="Unassembled WGS sequence"/>
</dbReference>
<dbReference type="AlphaFoldDB" id="A0AAV5NC92"/>
<protein>
    <submittedName>
        <fullName evidence="1">Uncharacterized protein</fullName>
    </submittedName>
</protein>
<organism evidence="1 2">
    <name type="scientific">Gluconobacter cerinus</name>
    <dbReference type="NCBI Taxonomy" id="38307"/>
    <lineage>
        <taxon>Bacteria</taxon>
        <taxon>Pseudomonadati</taxon>
        <taxon>Pseudomonadota</taxon>
        <taxon>Alphaproteobacteria</taxon>
        <taxon>Acetobacterales</taxon>
        <taxon>Acetobacteraceae</taxon>
        <taxon>Gluconobacter</taxon>
    </lineage>
</organism>
<reference evidence="2" key="1">
    <citation type="journal article" date="2019" name="Int. J. Syst. Evol. Microbiol.">
        <title>The Global Catalogue of Microorganisms (GCM) 10K type strain sequencing project: providing services to taxonomists for standard genome sequencing and annotation.</title>
        <authorList>
            <consortium name="The Broad Institute Genomics Platform"/>
            <consortium name="The Broad Institute Genome Sequencing Center for Infectious Disease"/>
            <person name="Wu L."/>
            <person name="Ma J."/>
        </authorList>
    </citation>
    <scope>NUCLEOTIDE SEQUENCE [LARGE SCALE GENOMIC DNA]</scope>
    <source>
        <strain evidence="2">NBRC 3267</strain>
    </source>
</reference>
<evidence type="ECO:0000313" key="1">
    <source>
        <dbReference type="EMBL" id="GLQ61584.1"/>
    </source>
</evidence>
<dbReference type="EMBL" id="BSNU01000001">
    <property type="protein sequence ID" value="GLQ61584.1"/>
    <property type="molecule type" value="Genomic_DNA"/>
</dbReference>
<gene>
    <name evidence="1" type="ORF">GCM10007867_04290</name>
</gene>